<reference evidence="8 9" key="1">
    <citation type="submission" date="2024-08" db="EMBL/GenBank/DDBJ databases">
        <title>Gnathostoma spinigerum genome.</title>
        <authorList>
            <person name="Gonzalez-Bertolin B."/>
            <person name="Monzon S."/>
            <person name="Zaballos A."/>
            <person name="Jimenez P."/>
            <person name="Dekumyoy P."/>
            <person name="Varona S."/>
            <person name="Cuesta I."/>
            <person name="Sumanam S."/>
            <person name="Adisakwattana P."/>
            <person name="Gasser R.B."/>
            <person name="Hernandez-Gonzalez A."/>
            <person name="Young N.D."/>
            <person name="Perteguer M.J."/>
        </authorList>
    </citation>
    <scope>NUCLEOTIDE SEQUENCE [LARGE SCALE GENOMIC DNA]</scope>
    <source>
        <strain evidence="8">AL3</strain>
        <tissue evidence="8">Liver</tissue>
    </source>
</reference>
<dbReference type="InterPro" id="IPR013087">
    <property type="entry name" value="Znf_C2H2_type"/>
</dbReference>
<dbReference type="PROSITE" id="PS00028">
    <property type="entry name" value="ZINC_FINGER_C2H2_1"/>
    <property type="match status" value="1"/>
</dbReference>
<evidence type="ECO:0000256" key="5">
    <source>
        <dbReference type="ARBA" id="ARBA00034126"/>
    </source>
</evidence>
<keyword evidence="3" id="KW-0863">Zinc-finger</keyword>
<comment type="similarity">
    <text evidence="5">Belongs to the REI1 family.</text>
</comment>
<evidence type="ECO:0000256" key="6">
    <source>
        <dbReference type="SAM" id="MobiDB-lite"/>
    </source>
</evidence>
<comment type="caution">
    <text evidence="8">The sequence shown here is derived from an EMBL/GenBank/DDBJ whole genome shotgun (WGS) entry which is preliminary data.</text>
</comment>
<organism evidence="8 9">
    <name type="scientific">Gnathostoma spinigerum</name>
    <dbReference type="NCBI Taxonomy" id="75299"/>
    <lineage>
        <taxon>Eukaryota</taxon>
        <taxon>Metazoa</taxon>
        <taxon>Ecdysozoa</taxon>
        <taxon>Nematoda</taxon>
        <taxon>Chromadorea</taxon>
        <taxon>Rhabditida</taxon>
        <taxon>Spirurina</taxon>
        <taxon>Gnathostomatomorpha</taxon>
        <taxon>Gnathostomatoidea</taxon>
        <taxon>Gnathostomatidae</taxon>
        <taxon>Gnathostoma</taxon>
    </lineage>
</organism>
<dbReference type="Proteomes" id="UP001608902">
    <property type="component" value="Unassembled WGS sequence"/>
</dbReference>
<evidence type="ECO:0000313" key="8">
    <source>
        <dbReference type="EMBL" id="MFH4982428.1"/>
    </source>
</evidence>
<accession>A0ABD6ERG2</accession>
<keyword evidence="4" id="KW-0862">Zinc</keyword>
<dbReference type="GO" id="GO:0042254">
    <property type="term" value="P:ribosome biogenesis"/>
    <property type="evidence" value="ECO:0007669"/>
    <property type="project" value="UniProtKB-KW"/>
</dbReference>
<dbReference type="AlphaFoldDB" id="A0ABD6ERG2"/>
<dbReference type="InterPro" id="IPR036236">
    <property type="entry name" value="Znf_C2H2_sf"/>
</dbReference>
<gene>
    <name evidence="8" type="ORF">AB6A40_009137</name>
</gene>
<dbReference type="InterPro" id="IPR003604">
    <property type="entry name" value="Matrin/U1-like-C_Znf_C2H2"/>
</dbReference>
<dbReference type="InterPro" id="IPR022755">
    <property type="entry name" value="Znf_C2H2_jaz"/>
</dbReference>
<evidence type="ECO:0000259" key="7">
    <source>
        <dbReference type="PROSITE" id="PS00028"/>
    </source>
</evidence>
<evidence type="ECO:0000256" key="1">
    <source>
        <dbReference type="ARBA" id="ARBA00022517"/>
    </source>
</evidence>
<dbReference type="SUPFAM" id="SSF57667">
    <property type="entry name" value="beta-beta-alpha zinc fingers"/>
    <property type="match status" value="1"/>
</dbReference>
<keyword evidence="9" id="KW-1185">Reference proteome</keyword>
<evidence type="ECO:0000256" key="4">
    <source>
        <dbReference type="ARBA" id="ARBA00022833"/>
    </source>
</evidence>
<name>A0ABD6ERG2_9BILA</name>
<evidence type="ECO:0000256" key="3">
    <source>
        <dbReference type="ARBA" id="ARBA00022771"/>
    </source>
</evidence>
<sequence length="192" mass="21632">MSILSSSCDPSTGLTCLACRVVFATGELQKEHYRTDWHRYNLKRKIVGLPPVTLSQFDDKVAFFNGQAAVESEAAVQSDLYCNSCRKHFQSSKAFDNHLASKKHKEKTAKAKENVSIPRKDSKRVKVAQSQDKLSEIEEETVLPLDGALSDEFDDDDSEGWVTDHGTDDEDEYEYDESKVTYILPSDISPLF</sequence>
<keyword evidence="1" id="KW-0690">Ribosome biogenesis</keyword>
<dbReference type="SMART" id="SM00451">
    <property type="entry name" value="ZnF_U1"/>
    <property type="match status" value="2"/>
</dbReference>
<protein>
    <recommendedName>
        <fullName evidence="7">C2H2-type domain-containing protein</fullName>
    </recommendedName>
</protein>
<dbReference type="EMBL" id="JBGFUD010009286">
    <property type="protein sequence ID" value="MFH4982428.1"/>
    <property type="molecule type" value="Genomic_DNA"/>
</dbReference>
<feature type="region of interest" description="Disordered" evidence="6">
    <location>
        <begin position="145"/>
        <end position="175"/>
    </location>
</feature>
<evidence type="ECO:0000313" key="9">
    <source>
        <dbReference type="Proteomes" id="UP001608902"/>
    </source>
</evidence>
<dbReference type="PANTHER" id="PTHR13182">
    <property type="entry name" value="ZINC FINGER PROTEIN 622"/>
    <property type="match status" value="1"/>
</dbReference>
<dbReference type="InterPro" id="IPR040025">
    <property type="entry name" value="Znf622/Rei1/Reh1"/>
</dbReference>
<dbReference type="GO" id="GO:0008270">
    <property type="term" value="F:zinc ion binding"/>
    <property type="evidence" value="ECO:0007669"/>
    <property type="project" value="UniProtKB-KW"/>
</dbReference>
<keyword evidence="2" id="KW-0479">Metal-binding</keyword>
<dbReference type="Pfam" id="PF12171">
    <property type="entry name" value="zf-C2H2_jaz"/>
    <property type="match status" value="1"/>
</dbReference>
<evidence type="ECO:0000256" key="2">
    <source>
        <dbReference type="ARBA" id="ARBA00022723"/>
    </source>
</evidence>
<dbReference type="PANTHER" id="PTHR13182:SF8">
    <property type="entry name" value="CYTOPLASMIC 60S SUBUNIT BIOGENESIS FACTOR ZNF622"/>
    <property type="match status" value="1"/>
</dbReference>
<feature type="domain" description="C2H2-type" evidence="7">
    <location>
        <begin position="82"/>
        <end position="104"/>
    </location>
</feature>
<feature type="compositionally biased region" description="Acidic residues" evidence="6">
    <location>
        <begin position="149"/>
        <end position="159"/>
    </location>
</feature>
<dbReference type="Gene3D" id="3.30.160.60">
    <property type="entry name" value="Classic Zinc Finger"/>
    <property type="match status" value="1"/>
</dbReference>
<proteinExistence type="inferred from homology"/>